<reference evidence="1 2" key="1">
    <citation type="submission" date="2024-08" db="EMBL/GenBank/DDBJ databases">
        <title>Gnathostoma spinigerum genome.</title>
        <authorList>
            <person name="Gonzalez-Bertolin B."/>
            <person name="Monzon S."/>
            <person name="Zaballos A."/>
            <person name="Jimenez P."/>
            <person name="Dekumyoy P."/>
            <person name="Varona S."/>
            <person name="Cuesta I."/>
            <person name="Sumanam S."/>
            <person name="Adisakwattana P."/>
            <person name="Gasser R.B."/>
            <person name="Hernandez-Gonzalez A."/>
            <person name="Young N.D."/>
            <person name="Perteguer M.J."/>
        </authorList>
    </citation>
    <scope>NUCLEOTIDE SEQUENCE [LARGE SCALE GENOMIC DNA]</scope>
    <source>
        <strain evidence="1">AL3</strain>
        <tissue evidence="1">Liver</tissue>
    </source>
</reference>
<evidence type="ECO:0000313" key="2">
    <source>
        <dbReference type="Proteomes" id="UP001608902"/>
    </source>
</evidence>
<comment type="caution">
    <text evidence="1">The sequence shown here is derived from an EMBL/GenBank/DDBJ whole genome shotgun (WGS) entry which is preliminary data.</text>
</comment>
<dbReference type="Proteomes" id="UP001608902">
    <property type="component" value="Unassembled WGS sequence"/>
</dbReference>
<keyword evidence="2" id="KW-1185">Reference proteome</keyword>
<proteinExistence type="predicted"/>
<sequence length="114" mass="13040">MHTLLNKIKQTAWPRFGWFRIERCSVLKNTLLIPSHQCRHIVIIDISLAVHVLLLSRIIDKLALNRCGACNYTSFFHNIIPLFDHKDIGVADIDDANLDNVDDAENVDDIDDAF</sequence>
<accession>A0ABD6EA06</accession>
<gene>
    <name evidence="1" type="ORF">AB6A40_000006</name>
</gene>
<dbReference type="AlphaFoldDB" id="A0ABD6EA06"/>
<dbReference type="EMBL" id="JBGFUD010000001">
    <property type="protein sequence ID" value="MFH4973297.1"/>
    <property type="molecule type" value="Genomic_DNA"/>
</dbReference>
<protein>
    <submittedName>
        <fullName evidence="1">Uncharacterized protein</fullName>
    </submittedName>
</protein>
<organism evidence="1 2">
    <name type="scientific">Gnathostoma spinigerum</name>
    <dbReference type="NCBI Taxonomy" id="75299"/>
    <lineage>
        <taxon>Eukaryota</taxon>
        <taxon>Metazoa</taxon>
        <taxon>Ecdysozoa</taxon>
        <taxon>Nematoda</taxon>
        <taxon>Chromadorea</taxon>
        <taxon>Rhabditida</taxon>
        <taxon>Spirurina</taxon>
        <taxon>Gnathostomatomorpha</taxon>
        <taxon>Gnathostomatoidea</taxon>
        <taxon>Gnathostomatidae</taxon>
        <taxon>Gnathostoma</taxon>
    </lineage>
</organism>
<name>A0ABD6EA06_9BILA</name>
<evidence type="ECO:0000313" key="1">
    <source>
        <dbReference type="EMBL" id="MFH4973297.1"/>
    </source>
</evidence>